<dbReference type="InterPro" id="IPR008758">
    <property type="entry name" value="Peptidase_S28"/>
</dbReference>
<reference evidence="6 7" key="1">
    <citation type="journal article" date="2020" name="Mol. Plant">
        <title>The Chromosome-Based Rubber Tree Genome Provides New Insights into Spurge Genome Evolution and Rubber Biosynthesis.</title>
        <authorList>
            <person name="Liu J."/>
            <person name="Shi C."/>
            <person name="Shi C.C."/>
            <person name="Li W."/>
            <person name="Zhang Q.J."/>
            <person name="Zhang Y."/>
            <person name="Li K."/>
            <person name="Lu H.F."/>
            <person name="Shi C."/>
            <person name="Zhu S.T."/>
            <person name="Xiao Z.Y."/>
            <person name="Nan H."/>
            <person name="Yue Y."/>
            <person name="Zhu X.G."/>
            <person name="Wu Y."/>
            <person name="Hong X.N."/>
            <person name="Fan G.Y."/>
            <person name="Tong Y."/>
            <person name="Zhang D."/>
            <person name="Mao C.L."/>
            <person name="Liu Y.L."/>
            <person name="Hao S.J."/>
            <person name="Liu W.Q."/>
            <person name="Lv M.Q."/>
            <person name="Zhang H.B."/>
            <person name="Liu Y."/>
            <person name="Hu-Tang G.R."/>
            <person name="Wang J.P."/>
            <person name="Wang J.H."/>
            <person name="Sun Y.H."/>
            <person name="Ni S.B."/>
            <person name="Chen W.B."/>
            <person name="Zhang X.C."/>
            <person name="Jiao Y.N."/>
            <person name="Eichler E.E."/>
            <person name="Li G.H."/>
            <person name="Liu X."/>
            <person name="Gao L.Z."/>
        </authorList>
    </citation>
    <scope>NUCLEOTIDE SEQUENCE [LARGE SCALE GENOMIC DNA]</scope>
    <source>
        <strain evidence="7">cv. GT1</strain>
        <tissue evidence="6">Leaf</tissue>
    </source>
</reference>
<keyword evidence="5" id="KW-0325">Glycoprotein</keyword>
<evidence type="ECO:0000256" key="3">
    <source>
        <dbReference type="ARBA" id="ARBA00022729"/>
    </source>
</evidence>
<sequence length="879" mass="98021">MVSVSAHEAQPERDDFMDAKDYLNARREIHCQRQDIMSVLRNFASNIIFSNALPDPWSSGGILEDISDSVVAIHTDEVHPRKLSRLGGLKRFPTREPSIDLAPEYEIHYYTQTLDHFNYKPGSYATFQQRYILNYKYWGGANTSSPIIVYTGEEDDHRYYGESMPFGSENQAFQNANTFGYLSSEQALADYAQVITNVKKNLSAESCPAIAVGGSYGGMLASWFRLKYPHIVIGALASSSPILYFDDITPQNGYHVIVTKDFRDTSERCYNTIKQSWSEIDRIAAEPNGLMTLSNKFNVCSPLNTSQELKDYLGIVYVAAAQYDNPPYFPLENMCRGIDGAPEGTDVLDRIIAGLKSRYHGRVSCHEISPYELSNKSAWDWQTCTQLVLPIGYGNETMFEPPEPFDIKSYIKDCLDVFGIVPRPHWMTTEFGGHDVKTVLGNFASNIIFANGLRDPYSIGGVLEDISDSVVAVHTEHGAHCLDLYSPTPDDPDWKIGNSGIPVDFEPFSYTQTLDHFNFRPESYNTFKQRYFINSKYWGGPNSSAPIFAYFGAEEAIDEDLTTAGFLTDNASKFKALLLYIEHRYYGQSNPFSLIEENDGSTLGYLNSAQALADYAKIIMHAKRTYNSEDSPVIVVGGSYGGMLAAWFRLKYPHIASGALASSAPILYFDDITPQDGYHSIVTQIFRDTSETCYQTIRDSWLAIDKMASQGLEDSSELKNYLKLMYGYAAQYNGPPEYPVSTVCRAINGASFGTGILGKIFAGVVAYEGNDKSCYVNPTPSQADNAWTWQDLKKTLKSFGSNIIFSNGLKDPWSSGGVRQNISDSIVATNTANGSHCLDLLAAKPSDPQWLTDYRGKLLDLIKQMIDREKEADDGANKG</sequence>
<keyword evidence="7" id="KW-1185">Reference proteome</keyword>
<organism evidence="6 7">
    <name type="scientific">Hevea brasiliensis</name>
    <name type="common">Para rubber tree</name>
    <name type="synonym">Siphonia brasiliensis</name>
    <dbReference type="NCBI Taxonomy" id="3981"/>
    <lineage>
        <taxon>Eukaryota</taxon>
        <taxon>Viridiplantae</taxon>
        <taxon>Streptophyta</taxon>
        <taxon>Embryophyta</taxon>
        <taxon>Tracheophyta</taxon>
        <taxon>Spermatophyta</taxon>
        <taxon>Magnoliopsida</taxon>
        <taxon>eudicotyledons</taxon>
        <taxon>Gunneridae</taxon>
        <taxon>Pentapetalae</taxon>
        <taxon>rosids</taxon>
        <taxon>fabids</taxon>
        <taxon>Malpighiales</taxon>
        <taxon>Euphorbiaceae</taxon>
        <taxon>Crotonoideae</taxon>
        <taxon>Micrandreae</taxon>
        <taxon>Hevea</taxon>
    </lineage>
</organism>
<dbReference type="GO" id="GO:0070008">
    <property type="term" value="F:serine-type exopeptidase activity"/>
    <property type="evidence" value="ECO:0007669"/>
    <property type="project" value="InterPro"/>
</dbReference>
<dbReference type="Gene3D" id="3.40.50.1820">
    <property type="entry name" value="alpha/beta hydrolase"/>
    <property type="match status" value="3"/>
</dbReference>
<dbReference type="Pfam" id="PF05577">
    <property type="entry name" value="Peptidase_S28"/>
    <property type="match status" value="3"/>
</dbReference>
<accession>A0A6A6LKZ1</accession>
<dbReference type="SUPFAM" id="SSF53474">
    <property type="entry name" value="alpha/beta-Hydrolases"/>
    <property type="match status" value="2"/>
</dbReference>
<name>A0A6A6LKZ1_HEVBR</name>
<evidence type="ECO:0000256" key="5">
    <source>
        <dbReference type="ARBA" id="ARBA00023180"/>
    </source>
</evidence>
<dbReference type="GO" id="GO:0006508">
    <property type="term" value="P:proteolysis"/>
    <property type="evidence" value="ECO:0007669"/>
    <property type="project" value="UniProtKB-KW"/>
</dbReference>
<comment type="similarity">
    <text evidence="1">Belongs to the peptidase S28 family.</text>
</comment>
<dbReference type="InterPro" id="IPR042269">
    <property type="entry name" value="Ser_carbopepase_S28_SKS"/>
</dbReference>
<gene>
    <name evidence="6" type="ORF">GH714_015251</name>
</gene>
<evidence type="ECO:0000256" key="4">
    <source>
        <dbReference type="ARBA" id="ARBA00022801"/>
    </source>
</evidence>
<dbReference type="PANTHER" id="PTHR11010">
    <property type="entry name" value="PROTEASE S28 PRO-X CARBOXYPEPTIDASE-RELATED"/>
    <property type="match status" value="1"/>
</dbReference>
<keyword evidence="3" id="KW-0732">Signal</keyword>
<dbReference type="Gene3D" id="1.20.120.980">
    <property type="entry name" value="Serine carboxypeptidase S28, SKS domain"/>
    <property type="match status" value="1"/>
</dbReference>
<comment type="caution">
    <text evidence="6">The sequence shown here is derived from an EMBL/GenBank/DDBJ whole genome shotgun (WGS) entry which is preliminary data.</text>
</comment>
<dbReference type="InterPro" id="IPR029058">
    <property type="entry name" value="AB_hydrolase_fold"/>
</dbReference>
<keyword evidence="2" id="KW-0645">Protease</keyword>
<dbReference type="GO" id="GO:0008239">
    <property type="term" value="F:dipeptidyl-peptidase activity"/>
    <property type="evidence" value="ECO:0007669"/>
    <property type="project" value="TreeGrafter"/>
</dbReference>
<dbReference type="FunFam" id="1.20.120.980:FF:000006">
    <property type="entry name" value="Serine carboxypeptidase S28 family protein"/>
    <property type="match status" value="1"/>
</dbReference>
<evidence type="ECO:0008006" key="8">
    <source>
        <dbReference type="Google" id="ProtNLM"/>
    </source>
</evidence>
<evidence type="ECO:0000313" key="7">
    <source>
        <dbReference type="Proteomes" id="UP000467840"/>
    </source>
</evidence>
<evidence type="ECO:0000313" key="6">
    <source>
        <dbReference type="EMBL" id="KAF2300706.1"/>
    </source>
</evidence>
<dbReference type="Proteomes" id="UP000467840">
    <property type="component" value="Chromosome 4"/>
</dbReference>
<proteinExistence type="inferred from homology"/>
<dbReference type="PANTHER" id="PTHR11010:SF78">
    <property type="entry name" value="LYSOSOMAL PRO-X CARBOXYPEPTIDASE"/>
    <property type="match status" value="1"/>
</dbReference>
<dbReference type="AlphaFoldDB" id="A0A6A6LKZ1"/>
<protein>
    <recommendedName>
        <fullName evidence="8">Lysosomal Pro-X carboxypeptidase</fullName>
    </recommendedName>
</protein>
<evidence type="ECO:0000256" key="2">
    <source>
        <dbReference type="ARBA" id="ARBA00022670"/>
    </source>
</evidence>
<dbReference type="EMBL" id="JAAGAX010000010">
    <property type="protein sequence ID" value="KAF2300706.1"/>
    <property type="molecule type" value="Genomic_DNA"/>
</dbReference>
<evidence type="ECO:0000256" key="1">
    <source>
        <dbReference type="ARBA" id="ARBA00011079"/>
    </source>
</evidence>
<keyword evidence="4" id="KW-0378">Hydrolase</keyword>